<reference evidence="1 2" key="1">
    <citation type="submission" date="2018-02" db="EMBL/GenBank/DDBJ databases">
        <title>Genomic Encyclopedia of Archaeal and Bacterial Type Strains, Phase II (KMG-II): from individual species to whole genera.</title>
        <authorList>
            <person name="Goeker M."/>
        </authorList>
    </citation>
    <scope>NUCLEOTIDE SEQUENCE [LARGE SCALE GENOMIC DNA]</scope>
    <source>
        <strain evidence="1 2">DSM 18921</strain>
    </source>
</reference>
<dbReference type="AlphaFoldDB" id="A0A2S8SDE7"/>
<sequence length="162" mass="17425">MSLFYEPIPTALVAALRAGGPDANGQPPERGAIASGSGEPCRHCLQNTPAGQEYLILAHRPFPAPQPYAETGPIFLCAGECEAWGGQGMPPILTTSPDYLLKGYSHGHRIVYGSGRIVPKEGVERYAATLLADPRIAYVDVRSARNNCFQLRIRAARPVLRG</sequence>
<dbReference type="InterPro" id="IPR009593">
    <property type="entry name" value="DUF1203"/>
</dbReference>
<comment type="caution">
    <text evidence="1">The sequence shown here is derived from an EMBL/GenBank/DDBJ whole genome shotgun (WGS) entry which is preliminary data.</text>
</comment>
<dbReference type="Pfam" id="PF06718">
    <property type="entry name" value="DUF1203"/>
    <property type="match status" value="1"/>
</dbReference>
<dbReference type="EMBL" id="PVEP01000001">
    <property type="protein sequence ID" value="PQV58877.1"/>
    <property type="molecule type" value="Genomic_DNA"/>
</dbReference>
<keyword evidence="2" id="KW-1185">Reference proteome</keyword>
<dbReference type="PIRSF" id="PIRSF034110">
    <property type="entry name" value="DUF1203"/>
    <property type="match status" value="1"/>
</dbReference>
<name>A0A2S8SDE7_9RHOB</name>
<evidence type="ECO:0000313" key="2">
    <source>
        <dbReference type="Proteomes" id="UP000238338"/>
    </source>
</evidence>
<proteinExistence type="predicted"/>
<dbReference type="Proteomes" id="UP000238338">
    <property type="component" value="Unassembled WGS sequence"/>
</dbReference>
<accession>A0A2S8SDE7</accession>
<gene>
    <name evidence="1" type="ORF">LX70_00695</name>
</gene>
<protein>
    <submittedName>
        <fullName evidence="1">Uncharacterized protein DUF1203</fullName>
    </submittedName>
</protein>
<organism evidence="1 2">
    <name type="scientific">Albidovulum denitrificans</name>
    <dbReference type="NCBI Taxonomy" id="404881"/>
    <lineage>
        <taxon>Bacteria</taxon>
        <taxon>Pseudomonadati</taxon>
        <taxon>Pseudomonadota</taxon>
        <taxon>Alphaproteobacteria</taxon>
        <taxon>Rhodobacterales</taxon>
        <taxon>Paracoccaceae</taxon>
        <taxon>Albidovulum</taxon>
    </lineage>
</organism>
<dbReference type="OrthoDB" id="118609at2"/>
<evidence type="ECO:0000313" key="1">
    <source>
        <dbReference type="EMBL" id="PQV58877.1"/>
    </source>
</evidence>
<dbReference type="RefSeq" id="WP_105513111.1">
    <property type="nucleotide sequence ID" value="NZ_PVEP01000001.1"/>
</dbReference>